<protein>
    <recommendedName>
        <fullName evidence="9">Major facilitator superfamily (MFS) profile domain-containing protein</fullName>
    </recommendedName>
</protein>
<accession>A0A423VR16</accession>
<feature type="region of interest" description="Disordered" evidence="7">
    <location>
        <begin position="1"/>
        <end position="34"/>
    </location>
</feature>
<evidence type="ECO:0000256" key="7">
    <source>
        <dbReference type="SAM" id="MobiDB-lite"/>
    </source>
</evidence>
<dbReference type="InterPro" id="IPR036259">
    <property type="entry name" value="MFS_trans_sf"/>
</dbReference>
<feature type="transmembrane region" description="Helical" evidence="8">
    <location>
        <begin position="331"/>
        <end position="348"/>
    </location>
</feature>
<dbReference type="PANTHER" id="PTHR23501">
    <property type="entry name" value="MAJOR FACILITATOR SUPERFAMILY"/>
    <property type="match status" value="1"/>
</dbReference>
<feature type="compositionally biased region" description="Basic and acidic residues" evidence="7">
    <location>
        <begin position="11"/>
        <end position="26"/>
    </location>
</feature>
<feature type="transmembrane region" description="Helical" evidence="8">
    <location>
        <begin position="216"/>
        <end position="236"/>
    </location>
</feature>
<reference evidence="10 11" key="1">
    <citation type="submission" date="2015-09" db="EMBL/GenBank/DDBJ databases">
        <title>Host preference determinants of Valsa canker pathogens revealed by comparative genomics.</title>
        <authorList>
            <person name="Yin Z."/>
            <person name="Huang L."/>
        </authorList>
    </citation>
    <scope>NUCLEOTIDE SEQUENCE [LARGE SCALE GENOMIC DNA]</scope>
    <source>
        <strain evidence="10 11">SXYLt</strain>
    </source>
</reference>
<keyword evidence="4 8" id="KW-0812">Transmembrane</keyword>
<keyword evidence="3" id="KW-0813">Transport</keyword>
<evidence type="ECO:0000256" key="6">
    <source>
        <dbReference type="ARBA" id="ARBA00023136"/>
    </source>
</evidence>
<keyword evidence="11" id="KW-1185">Reference proteome</keyword>
<evidence type="ECO:0000256" key="3">
    <source>
        <dbReference type="ARBA" id="ARBA00022448"/>
    </source>
</evidence>
<feature type="transmembrane region" description="Helical" evidence="8">
    <location>
        <begin position="368"/>
        <end position="386"/>
    </location>
</feature>
<feature type="transmembrane region" description="Helical" evidence="8">
    <location>
        <begin position="256"/>
        <end position="282"/>
    </location>
</feature>
<dbReference type="Gene3D" id="1.20.1250.20">
    <property type="entry name" value="MFS general substrate transporter like domains"/>
    <property type="match status" value="2"/>
</dbReference>
<evidence type="ECO:0000256" key="8">
    <source>
        <dbReference type="SAM" id="Phobius"/>
    </source>
</evidence>
<dbReference type="InParanoid" id="A0A423VR16"/>
<comment type="similarity">
    <text evidence="2">Belongs to the major facilitator superfamily. TCR/Tet family.</text>
</comment>
<evidence type="ECO:0000313" key="10">
    <source>
        <dbReference type="EMBL" id="ROV93459.1"/>
    </source>
</evidence>
<evidence type="ECO:0000259" key="9">
    <source>
        <dbReference type="PROSITE" id="PS50850"/>
    </source>
</evidence>
<dbReference type="SUPFAM" id="SSF103473">
    <property type="entry name" value="MFS general substrate transporter"/>
    <property type="match status" value="2"/>
</dbReference>
<keyword evidence="6 8" id="KW-0472">Membrane</keyword>
<dbReference type="Proteomes" id="UP000285146">
    <property type="component" value="Unassembled WGS sequence"/>
</dbReference>
<dbReference type="OrthoDB" id="10021397at2759"/>
<feature type="transmembrane region" description="Helical" evidence="8">
    <location>
        <begin position="425"/>
        <end position="444"/>
    </location>
</feature>
<evidence type="ECO:0000256" key="4">
    <source>
        <dbReference type="ARBA" id="ARBA00022692"/>
    </source>
</evidence>
<feature type="domain" description="Major facilitator superfamily (MFS) profile" evidence="9">
    <location>
        <begin position="63"/>
        <end position="556"/>
    </location>
</feature>
<evidence type="ECO:0000256" key="2">
    <source>
        <dbReference type="ARBA" id="ARBA00007520"/>
    </source>
</evidence>
<feature type="transmembrane region" description="Helical" evidence="8">
    <location>
        <begin position="61"/>
        <end position="80"/>
    </location>
</feature>
<feature type="transmembrane region" description="Helical" evidence="8">
    <location>
        <begin position="152"/>
        <end position="172"/>
    </location>
</feature>
<comment type="caution">
    <text evidence="10">The sequence shown here is derived from an EMBL/GenBank/DDBJ whole genome shotgun (WGS) entry which is preliminary data.</text>
</comment>
<evidence type="ECO:0000256" key="1">
    <source>
        <dbReference type="ARBA" id="ARBA00004141"/>
    </source>
</evidence>
<sequence>MAEAGIISSRATDEARYDADKEHYSGEPDTTSSQELEAVDVARPKGQHEGPVRPVTGIKWALAYVSLIVSVLLFSMDNTIVADIQPSILDSLGSIDKLPWIGLGFQAGAMTVLPAGQAYGTFSVKTLFLASVILFEVGSALCGASPNMNAMIVGRVLTGVGGAATYCGGLTYITVLTTDHERPLYMAGIAVMYSVGSVIGPIVGGGFADSSATWRWAFYINLVIAAVLAPAFLWCLPRIDPKPSLRFGQKLRGQDWIGIVVYYGFTTCFCMAVTFGGAVYAWNSGSEIALWVMTGVLLIAFALVTLYHPLVPKSDKLYPFHIAKRLELNNLQYQLFSAFGCLLIAVYYTPLIFQFTRGDNPVQAGVRLLPIVCMVGFFSIVSGGLMPKLGYHMPWYVFGNALVLAGSACMFTVDSHTSASRMYGYTTLIGIGIGCTVLTGFSVIQVMLPPSDANAAVGFMSFGQALGGIAVLGAAGSVFTNLATRYITPLLPGASAAEIQTVMAGTHSDFYKSLDPAVQAQVVTAITRALSRTFAVNIAASAVAFVWSIFLSRKKLWK</sequence>
<proteinExistence type="inferred from homology"/>
<dbReference type="GO" id="GO:0005886">
    <property type="term" value="C:plasma membrane"/>
    <property type="evidence" value="ECO:0007669"/>
    <property type="project" value="TreeGrafter"/>
</dbReference>
<feature type="transmembrane region" description="Helical" evidence="8">
    <location>
        <begin position="184"/>
        <end position="204"/>
    </location>
</feature>
<dbReference type="GO" id="GO:0022857">
    <property type="term" value="F:transmembrane transporter activity"/>
    <property type="evidence" value="ECO:0007669"/>
    <property type="project" value="InterPro"/>
</dbReference>
<feature type="transmembrane region" description="Helical" evidence="8">
    <location>
        <begin position="456"/>
        <end position="479"/>
    </location>
</feature>
<evidence type="ECO:0000256" key="5">
    <source>
        <dbReference type="ARBA" id="ARBA00022989"/>
    </source>
</evidence>
<dbReference type="PANTHER" id="PTHR23501:SF12">
    <property type="entry name" value="MAJOR FACILITATOR SUPERFAMILY (MFS) PROFILE DOMAIN-CONTAINING PROTEIN-RELATED"/>
    <property type="match status" value="1"/>
</dbReference>
<dbReference type="Pfam" id="PF07690">
    <property type="entry name" value="MFS_1"/>
    <property type="match status" value="1"/>
</dbReference>
<feature type="transmembrane region" description="Helical" evidence="8">
    <location>
        <begin position="127"/>
        <end position="146"/>
    </location>
</feature>
<evidence type="ECO:0000313" key="11">
    <source>
        <dbReference type="Proteomes" id="UP000285146"/>
    </source>
</evidence>
<dbReference type="AlphaFoldDB" id="A0A423VR16"/>
<organism evidence="10 11">
    <name type="scientific">Cytospora leucostoma</name>
    <dbReference type="NCBI Taxonomy" id="1230097"/>
    <lineage>
        <taxon>Eukaryota</taxon>
        <taxon>Fungi</taxon>
        <taxon>Dikarya</taxon>
        <taxon>Ascomycota</taxon>
        <taxon>Pezizomycotina</taxon>
        <taxon>Sordariomycetes</taxon>
        <taxon>Sordariomycetidae</taxon>
        <taxon>Diaporthales</taxon>
        <taxon>Cytosporaceae</taxon>
        <taxon>Cytospora</taxon>
    </lineage>
</organism>
<feature type="transmembrane region" description="Helical" evidence="8">
    <location>
        <begin position="534"/>
        <end position="552"/>
    </location>
</feature>
<keyword evidence="5 8" id="KW-1133">Transmembrane helix</keyword>
<feature type="transmembrane region" description="Helical" evidence="8">
    <location>
        <begin position="288"/>
        <end position="310"/>
    </location>
</feature>
<feature type="transmembrane region" description="Helical" evidence="8">
    <location>
        <begin position="393"/>
        <end position="413"/>
    </location>
</feature>
<gene>
    <name evidence="10" type="ORF">VPNG_09624</name>
</gene>
<dbReference type="EMBL" id="LKEB01000080">
    <property type="protein sequence ID" value="ROV93459.1"/>
    <property type="molecule type" value="Genomic_DNA"/>
</dbReference>
<name>A0A423VR16_9PEZI</name>
<dbReference type="InterPro" id="IPR020846">
    <property type="entry name" value="MFS_dom"/>
</dbReference>
<comment type="subcellular location">
    <subcellularLocation>
        <location evidence="1">Membrane</location>
        <topology evidence="1">Multi-pass membrane protein</topology>
    </subcellularLocation>
</comment>
<dbReference type="InterPro" id="IPR011701">
    <property type="entry name" value="MFS"/>
</dbReference>
<dbReference type="PROSITE" id="PS50850">
    <property type="entry name" value="MFS"/>
    <property type="match status" value="1"/>
</dbReference>